<dbReference type="Proteomes" id="UP000602510">
    <property type="component" value="Unassembled WGS sequence"/>
</dbReference>
<dbReference type="AlphaFoldDB" id="A0A833SXW9"/>
<keyword evidence="4" id="KW-1185">Reference proteome</keyword>
<proteinExistence type="predicted"/>
<organism evidence="2 4">
    <name type="scientific">Phytophthora infestans</name>
    <name type="common">Potato late blight agent</name>
    <name type="synonym">Botrytis infestans</name>
    <dbReference type="NCBI Taxonomy" id="4787"/>
    <lineage>
        <taxon>Eukaryota</taxon>
        <taxon>Sar</taxon>
        <taxon>Stramenopiles</taxon>
        <taxon>Oomycota</taxon>
        <taxon>Peronosporomycetes</taxon>
        <taxon>Peronosporales</taxon>
        <taxon>Peronosporaceae</taxon>
        <taxon>Phytophthora</taxon>
    </lineage>
</organism>
<dbReference type="EMBL" id="JAACNO010003068">
    <property type="protein sequence ID" value="KAF4128764.1"/>
    <property type="molecule type" value="Genomic_DNA"/>
</dbReference>
<protein>
    <submittedName>
        <fullName evidence="2">Uncharacterized protein</fullName>
    </submittedName>
</protein>
<name>A0A833SXW9_PHYIN</name>
<accession>A0A833SXW9</accession>
<dbReference type="Proteomes" id="UP000704712">
    <property type="component" value="Unassembled WGS sequence"/>
</dbReference>
<evidence type="ECO:0000313" key="2">
    <source>
        <dbReference type="EMBL" id="KAF4041548.1"/>
    </source>
</evidence>
<evidence type="ECO:0000256" key="1">
    <source>
        <dbReference type="SAM" id="MobiDB-lite"/>
    </source>
</evidence>
<gene>
    <name evidence="2" type="ORF">GN244_ATG06221</name>
    <name evidence="3" type="ORF">GN958_ATG22033</name>
</gene>
<sequence>MERFGGGFKKGARGLTTFDKGNGGPAQGKLKLRTSKDPLPLLRQSNRDTKPKAKFLLSVGGGVPIEKKNAKPSIFAVNSVMRPLAADNPPTKKNTGYSCMKFQSKLTEMGKTTAAVCAFTGSKSLLGKFSANAPTKKLSKGAIERKATDKESLFKPQAKAALPFASRAETKSSATRKRKAAELVTQDKKTVFPRKTGRANLSFTLKKAAYEKGKDIDKQSGAGAENTKHVGTMRTKISDGIVSKKRSLLAISTAAASASKKSKIQDVGIVQCLADPNDMADGVTKAGGSSGGASHENEDSVVSAPLVPPAFKPAQTFPGFATDDELSVVAPSPDCREDCLSGVEEELEMKLLCALDGDKEDEFLTRAAAIQEFTDRAEQEQKELRNRLLDAHADVSESLLDALTDLMMEEGGIGIDKLDFDMNIDVDVGDVFLQEDIQVVQ</sequence>
<evidence type="ECO:0000313" key="4">
    <source>
        <dbReference type="Proteomes" id="UP000602510"/>
    </source>
</evidence>
<dbReference type="EMBL" id="WSZM01000120">
    <property type="protein sequence ID" value="KAF4041548.1"/>
    <property type="molecule type" value="Genomic_DNA"/>
</dbReference>
<feature type="region of interest" description="Disordered" evidence="1">
    <location>
        <begin position="1"/>
        <end position="47"/>
    </location>
</feature>
<reference evidence="2" key="1">
    <citation type="submission" date="2020-04" db="EMBL/GenBank/DDBJ databases">
        <title>Hybrid Assembly of Korean Phytophthora infestans isolates.</title>
        <authorList>
            <person name="Prokchorchik M."/>
            <person name="Lee Y."/>
            <person name="Seo J."/>
            <person name="Cho J.-H."/>
            <person name="Park Y.-E."/>
            <person name="Jang D.-C."/>
            <person name="Im J.-S."/>
            <person name="Choi J.-G."/>
            <person name="Park H.-J."/>
            <person name="Lee G.-B."/>
            <person name="Lee Y.-G."/>
            <person name="Hong S.-Y."/>
            <person name="Cho K."/>
            <person name="Sohn K.H."/>
        </authorList>
    </citation>
    <scope>NUCLEOTIDE SEQUENCE</scope>
    <source>
        <strain evidence="2">KR_1_A1</strain>
        <strain evidence="3">KR_2_A2</strain>
    </source>
</reference>
<evidence type="ECO:0000313" key="3">
    <source>
        <dbReference type="EMBL" id="KAF4128764.1"/>
    </source>
</evidence>
<comment type="caution">
    <text evidence="2">The sequence shown here is derived from an EMBL/GenBank/DDBJ whole genome shotgun (WGS) entry which is preliminary data.</text>
</comment>